<dbReference type="GeneID" id="10327074"/>
<proteinExistence type="predicted"/>
<reference evidence="1 2" key="1">
    <citation type="journal article" date="2010" name="Environ. Microbiol.">
        <title>Genomic analysis of oceanic cyanobacterial myoviruses compared with T4-like myoviruses from diverse hosts and environments.</title>
        <authorList>
            <person name="Sullivan M.B."/>
            <person name="Huang K.H."/>
            <person name="Ignacio-Espinoza J.C."/>
            <person name="Berlin A.M."/>
            <person name="Kelly L."/>
            <person name="Weigele P.R."/>
            <person name="DeFrancesco A.S."/>
            <person name="Kern S.E."/>
            <person name="Thompson L.R."/>
            <person name="Young S."/>
            <person name="Yandava C."/>
            <person name="Fu R."/>
            <person name="Krastins B."/>
            <person name="Chase M."/>
            <person name="Sarracino D."/>
            <person name="Osburne M.S."/>
            <person name="Henn M.R."/>
            <person name="Chisholm S.W."/>
        </authorList>
    </citation>
    <scope>NUCLEOTIDE SEQUENCE [LARGE SCALE GENOMIC DNA]</scope>
    <source>
        <strain evidence="1">M4-247</strain>
    </source>
</reference>
<organism evidence="1 2">
    <name type="scientific">Prochlorococcus phage P-HM1</name>
    <dbReference type="NCBI Taxonomy" id="445700"/>
    <lineage>
        <taxon>Viruses</taxon>
        <taxon>Duplodnaviria</taxon>
        <taxon>Heunggongvirae</taxon>
        <taxon>Uroviricota</taxon>
        <taxon>Caudoviricetes</taxon>
        <taxon>Eurybiavirus</taxon>
        <taxon>Eurybiavirus PHM2</taxon>
    </lineage>
</organism>
<sequence>MANVTQLKHLEHIEDEILNHGSAGCMASVSAMRELLRMLGKKPSSGYMQTKWDGAPSVVCGKHPANGLFFVGTKSVFNKEKPKVCYDEADVDMYYGDSSPDLISKLKLCIKYFSSLQMDSVCQGDLLFTDDVKTETVDGEELYTFKPNAITYAIPVDHPLGKKISKAKIGIVFHTSYTGSDIATMSAKAGAPTFKSTGDVFLVENDTPMDDISVDKSVLSKFEQNITLVDAMCKKSATFLDHIVDNIGTSGDKKFHVASYLKQFFNAEIRGGRSIGNPVTTLKALGAFYKEKMDGIISKLKSDKAIMQRRQQLYDGLEYLEKNEQNFIAMLTLYIKIIECKDLVMEQLDHLETFKTYVQTDMGYKVTNPEGYVLHHNGDMIKLVNRIEFSYINFTLAKSWK</sequence>
<dbReference type="OrthoDB" id="7640at10239"/>
<gene>
    <name evidence="1" type="ORF">PHM1_161</name>
</gene>
<evidence type="ECO:0000313" key="2">
    <source>
        <dbReference type="Proteomes" id="UP000006530"/>
    </source>
</evidence>
<accession>E3SMZ2</accession>
<dbReference type="KEGG" id="vg:10327074"/>
<evidence type="ECO:0000313" key="1">
    <source>
        <dbReference type="EMBL" id="ADO98785.1"/>
    </source>
</evidence>
<name>E3SMZ2_9CAUD</name>
<dbReference type="Proteomes" id="UP000006530">
    <property type="component" value="Segment"/>
</dbReference>
<dbReference type="EMBL" id="GU071101">
    <property type="protein sequence ID" value="ADO98785.1"/>
    <property type="molecule type" value="Genomic_DNA"/>
</dbReference>
<protein>
    <submittedName>
        <fullName evidence="1">Uncharacterized protein</fullName>
    </submittedName>
</protein>
<dbReference type="RefSeq" id="YP_004322586.1">
    <property type="nucleotide sequence ID" value="NC_015280.1"/>
</dbReference>
<keyword evidence="2" id="KW-1185">Reference proteome</keyword>
<dbReference type="Pfam" id="PF19782">
    <property type="entry name" value="DUF6267"/>
    <property type="match status" value="1"/>
</dbReference>
<dbReference type="InterPro" id="IPR046234">
    <property type="entry name" value="DUF6267"/>
</dbReference>